<feature type="domain" description="FZ" evidence="3">
    <location>
        <begin position="407"/>
        <end position="575"/>
    </location>
</feature>
<dbReference type="FunCoup" id="A0A1J7J8H1">
    <property type="interactions" value="48"/>
</dbReference>
<dbReference type="InterPro" id="IPR020067">
    <property type="entry name" value="Frizzled_dom"/>
</dbReference>
<keyword evidence="5" id="KW-1185">Reference proteome</keyword>
<evidence type="ECO:0000256" key="2">
    <source>
        <dbReference type="SAM" id="MobiDB-lite"/>
    </source>
</evidence>
<dbReference type="PANTHER" id="PTHR39142">
    <property type="entry name" value="MID1P"/>
    <property type="match status" value="1"/>
</dbReference>
<reference evidence="4 5" key="1">
    <citation type="submission" date="2016-10" db="EMBL/GenBank/DDBJ databases">
        <title>Draft genome sequence of Coniochaeta ligniaria NRRL30616, a lignocellulolytic fungus for bioabatement of inhibitors in plant biomass hydrolysates.</title>
        <authorList>
            <consortium name="DOE Joint Genome Institute"/>
            <person name="Jimenez D.J."/>
            <person name="Hector R.E."/>
            <person name="Riley R."/>
            <person name="Sun H."/>
            <person name="Grigoriev I.V."/>
            <person name="Van Elsas J.D."/>
            <person name="Nichols N.N."/>
        </authorList>
    </citation>
    <scope>NUCLEOTIDE SEQUENCE [LARGE SCALE GENOMIC DNA]</scope>
    <source>
        <strain evidence="4 5">NRRL 30616</strain>
    </source>
</reference>
<dbReference type="PANTHER" id="PTHR39142:SF1">
    <property type="entry name" value="AEL197CP"/>
    <property type="match status" value="1"/>
</dbReference>
<dbReference type="GO" id="GO:0098703">
    <property type="term" value="P:calcium ion import across plasma membrane"/>
    <property type="evidence" value="ECO:0007669"/>
    <property type="project" value="InterPro"/>
</dbReference>
<dbReference type="Proteomes" id="UP000182658">
    <property type="component" value="Unassembled WGS sequence"/>
</dbReference>
<protein>
    <recommendedName>
        <fullName evidence="3">FZ domain-containing protein</fullName>
    </recommendedName>
</protein>
<evidence type="ECO:0000313" key="4">
    <source>
        <dbReference type="EMBL" id="OIW29593.1"/>
    </source>
</evidence>
<sequence>MKLSPLQSRLAASLLGSVILLFIYFSLFSPQFALADDRLKQTLPILLDDLDITLALEGRSSLDPEYEPEFAPFDRSIIGRAPAGVTGLANNVPMPMNVAAGTTQLFVFEKGTIFEREQETLELRGEDGGSHAGMPRAGPERSTAAEPAEEHHIAKRQSSKMIYISANTCEQPQPNPDKTTMDPPQLTMFVSTSPKNQSPGPSADPNTQVVVEFVEGAVMYNTTTSDDVFLGIHAPNVSSTFTGQTYNFQVAASSDEYFHSYNAQADADLIWVDSDSQGALLITHNLTDSTDESTTDQIMRTQPYVMFAQNTQEEWSIKGLKYSYCGLQNNAQIAATKNGKFTSMVTTGMTRRGPGNLPKQQFYFSGLNASASYLGILALNGDAGKSGPGVAGGGGHVYRATNFTTKSDHGNCQIVLNLTFCDQVAYSVPSNPNTFANSTLLATFYDTQAQSAYSDFEKALAQISCEAPSTQLYSLVRTCTDCAAAYKSWLCSVLVPRCEDFGTDGSWLQPRNLAQAFPNGDVLDAAALAQFPNTSATMTSRNPMIDSVVRPGPYKEVLPCEDLCYNLTQSCPSALSFNCPRPGMVGFETSYGRRGKQDENGEVYCNYPGAAHVFSGAGRIGGMVSWVLGGVAFVGALVELL</sequence>
<dbReference type="PROSITE" id="PS50038">
    <property type="entry name" value="FZ"/>
    <property type="match status" value="1"/>
</dbReference>
<gene>
    <name evidence="4" type="ORF">CONLIGDRAFT_575178</name>
</gene>
<dbReference type="InParanoid" id="A0A1J7J8H1"/>
<dbReference type="InterPro" id="IPR024338">
    <property type="entry name" value="MID1/Yam8"/>
</dbReference>
<keyword evidence="1" id="KW-1015">Disulfide bond</keyword>
<dbReference type="STRING" id="1408157.A0A1J7J8H1"/>
<dbReference type="EMBL" id="KV875097">
    <property type="protein sequence ID" value="OIW29593.1"/>
    <property type="molecule type" value="Genomic_DNA"/>
</dbReference>
<organism evidence="4 5">
    <name type="scientific">Coniochaeta ligniaria NRRL 30616</name>
    <dbReference type="NCBI Taxonomy" id="1408157"/>
    <lineage>
        <taxon>Eukaryota</taxon>
        <taxon>Fungi</taxon>
        <taxon>Dikarya</taxon>
        <taxon>Ascomycota</taxon>
        <taxon>Pezizomycotina</taxon>
        <taxon>Sordariomycetes</taxon>
        <taxon>Sordariomycetidae</taxon>
        <taxon>Coniochaetales</taxon>
        <taxon>Coniochaetaceae</taxon>
        <taxon>Coniochaeta</taxon>
    </lineage>
</organism>
<name>A0A1J7J8H1_9PEZI</name>
<dbReference type="AlphaFoldDB" id="A0A1J7J8H1"/>
<dbReference type="Pfam" id="PF12929">
    <property type="entry name" value="Mid1"/>
    <property type="match status" value="1"/>
</dbReference>
<dbReference type="InterPro" id="IPR036790">
    <property type="entry name" value="Frizzled_dom_sf"/>
</dbReference>
<evidence type="ECO:0000313" key="5">
    <source>
        <dbReference type="Proteomes" id="UP000182658"/>
    </source>
</evidence>
<dbReference type="Gene3D" id="1.10.2000.10">
    <property type="entry name" value="Frizzled cysteine-rich domain"/>
    <property type="match status" value="1"/>
</dbReference>
<proteinExistence type="predicted"/>
<evidence type="ECO:0000259" key="3">
    <source>
        <dbReference type="PROSITE" id="PS50038"/>
    </source>
</evidence>
<evidence type="ECO:0000256" key="1">
    <source>
        <dbReference type="ARBA" id="ARBA00023157"/>
    </source>
</evidence>
<dbReference type="GO" id="GO:0005262">
    <property type="term" value="F:calcium channel activity"/>
    <property type="evidence" value="ECO:0007669"/>
    <property type="project" value="InterPro"/>
</dbReference>
<dbReference type="OrthoDB" id="5405745at2759"/>
<feature type="region of interest" description="Disordered" evidence="2">
    <location>
        <begin position="125"/>
        <end position="153"/>
    </location>
</feature>
<accession>A0A1J7J8H1</accession>